<comment type="caution">
    <text evidence="1">The sequence shown here is derived from an EMBL/GenBank/DDBJ whole genome shotgun (WGS) entry which is preliminary data.</text>
</comment>
<gene>
    <name evidence="1" type="ORF">HMPREF9441_01851</name>
</gene>
<evidence type="ECO:0000313" key="2">
    <source>
        <dbReference type="Proteomes" id="UP000003598"/>
    </source>
</evidence>
<dbReference type="STRING" id="762968.HMPREF9441_01851"/>
<name>G5SR61_9BACT</name>
<dbReference type="HOGENOM" id="CLU_2827224_0_0_10"/>
<dbReference type="Proteomes" id="UP000003598">
    <property type="component" value="Unassembled WGS sequence"/>
</dbReference>
<sequence length="66" mass="7320">MSCFGKETRPFPRFFLLLGVVRVTEMEIRMSANSGMKLTCRRTVCGSMAFSSVSVCTKDGYKLSLG</sequence>
<organism evidence="1 2">
    <name type="scientific">Paraprevotella clara YIT 11840</name>
    <dbReference type="NCBI Taxonomy" id="762968"/>
    <lineage>
        <taxon>Bacteria</taxon>
        <taxon>Pseudomonadati</taxon>
        <taxon>Bacteroidota</taxon>
        <taxon>Bacteroidia</taxon>
        <taxon>Bacteroidales</taxon>
        <taxon>Prevotellaceae</taxon>
        <taxon>Paraprevotella</taxon>
    </lineage>
</organism>
<evidence type="ECO:0000313" key="1">
    <source>
        <dbReference type="EMBL" id="EHH00614.1"/>
    </source>
</evidence>
<protein>
    <submittedName>
        <fullName evidence="1">Uncharacterized protein</fullName>
    </submittedName>
</protein>
<accession>G5SR61</accession>
<keyword evidence="2" id="KW-1185">Reference proteome</keyword>
<dbReference type="AlphaFoldDB" id="G5SR61"/>
<proteinExistence type="predicted"/>
<reference evidence="1 2" key="1">
    <citation type="submission" date="2011-03" db="EMBL/GenBank/DDBJ databases">
        <authorList>
            <person name="Weinstock G."/>
            <person name="Sodergren E."/>
            <person name="Clifton S."/>
            <person name="Fulton L."/>
            <person name="Fulton B."/>
            <person name="Courtney L."/>
            <person name="Fronick C."/>
            <person name="Harrison M."/>
            <person name="Strong C."/>
            <person name="Farmer C."/>
            <person name="Delahaunty K."/>
            <person name="Markovic C."/>
            <person name="Hall O."/>
            <person name="Minx P."/>
            <person name="Tomlinson C."/>
            <person name="Mitreva M."/>
            <person name="Hou S."/>
            <person name="Chen J."/>
            <person name="Wollam A."/>
            <person name="Pepin K.H."/>
            <person name="Johnson M."/>
            <person name="Bhonagiri V."/>
            <person name="Zhang X."/>
            <person name="Suruliraj S."/>
            <person name="Warren W."/>
            <person name="Chinwalla A."/>
            <person name="Mardis E.R."/>
            <person name="Wilson R.K."/>
        </authorList>
    </citation>
    <scope>NUCLEOTIDE SEQUENCE [LARGE SCALE GENOMIC DNA]</scope>
    <source>
        <strain evidence="1 2">YIT 11840</strain>
    </source>
</reference>
<dbReference type="EMBL" id="AFFY01000022">
    <property type="protein sequence ID" value="EHH00614.1"/>
    <property type="molecule type" value="Genomic_DNA"/>
</dbReference>